<keyword evidence="4" id="KW-1003">Cell membrane</keyword>
<keyword evidence="15" id="KW-1185">Reference proteome</keyword>
<keyword evidence="5 14" id="KW-0378">Hydrolase</keyword>
<evidence type="ECO:0000256" key="6">
    <source>
        <dbReference type="ARBA" id="ARBA00023136"/>
    </source>
</evidence>
<dbReference type="GO" id="GO:0000272">
    <property type="term" value="P:polysaccharide catabolic process"/>
    <property type="evidence" value="ECO:0007669"/>
    <property type="project" value="UniProtKB-KW"/>
</dbReference>
<dbReference type="EMBL" id="JNBR01000219">
    <property type="protein sequence ID" value="OQR95736.1"/>
    <property type="molecule type" value="Genomic_DNA"/>
</dbReference>
<sequence>RNDNVLGIGVSSEAIYRHYIQGGHDFSETDGTEKLIKYVARVRDFTRANGLNFPVTISDVMDAYKYSANLYDAVDVVSANQFSQWETIPVEDGANTMFDRLIPIRAQAVKRGKPIMIMETGWSQAGQNPSILAASPESAARYLKDFLAFADEQNIQYYYFTSFNLAFGGETDFGLIEKNFGVFDEQRKIHPLLGATEVGPRPVAVRLWHNGKVIKVNGANTRNYGRVYLGEPNYGLTGHYDEEIWFYYAEKSMYKSKSSNQCLDTYVDGNGNDVLHVYKCDDNNTNQKWSF</sequence>
<accession>A0A1V9ZCK3</accession>
<dbReference type="EC" id="3.2.1.39" evidence="3"/>
<dbReference type="PANTHER" id="PTHR16631:SF17">
    <property type="entry name" value="GLUCAN ENDO-1,3-BETA-GLUCOSIDASE BTGC"/>
    <property type="match status" value="1"/>
</dbReference>
<dbReference type="GO" id="GO:0042973">
    <property type="term" value="F:glucan endo-1,3-beta-D-glucosidase activity"/>
    <property type="evidence" value="ECO:0007669"/>
    <property type="project" value="UniProtKB-EC"/>
</dbReference>
<feature type="non-terminal residue" evidence="14">
    <location>
        <position position="291"/>
    </location>
</feature>
<evidence type="ECO:0000256" key="8">
    <source>
        <dbReference type="ARBA" id="ARBA00023277"/>
    </source>
</evidence>
<comment type="caution">
    <text evidence="14">The sequence shown here is derived from an EMBL/GenBank/DDBJ whole genome shotgun (WGS) entry which is preliminary data.</text>
</comment>
<dbReference type="GO" id="GO:0071555">
    <property type="term" value="P:cell wall organization"/>
    <property type="evidence" value="ECO:0007669"/>
    <property type="project" value="UniProtKB-KW"/>
</dbReference>
<evidence type="ECO:0000256" key="3">
    <source>
        <dbReference type="ARBA" id="ARBA00012780"/>
    </source>
</evidence>
<keyword evidence="6" id="KW-0472">Membrane</keyword>
<dbReference type="Gene3D" id="2.80.10.50">
    <property type="match status" value="1"/>
</dbReference>
<dbReference type="SUPFAM" id="SSF51445">
    <property type="entry name" value="(Trans)glycosidases"/>
    <property type="match status" value="1"/>
</dbReference>
<evidence type="ECO:0000313" key="15">
    <source>
        <dbReference type="Proteomes" id="UP000243579"/>
    </source>
</evidence>
<evidence type="ECO:0000256" key="2">
    <source>
        <dbReference type="ARBA" id="ARBA00004236"/>
    </source>
</evidence>
<dbReference type="PROSITE" id="PS50231">
    <property type="entry name" value="RICIN_B_LECTIN"/>
    <property type="match status" value="1"/>
</dbReference>
<evidence type="ECO:0000256" key="12">
    <source>
        <dbReference type="ARBA" id="ARBA00042373"/>
    </source>
</evidence>
<dbReference type="InterPro" id="IPR050732">
    <property type="entry name" value="Beta-glucan_modifiers"/>
</dbReference>
<evidence type="ECO:0000256" key="5">
    <source>
        <dbReference type="ARBA" id="ARBA00022801"/>
    </source>
</evidence>
<evidence type="ECO:0000256" key="7">
    <source>
        <dbReference type="ARBA" id="ARBA00023180"/>
    </source>
</evidence>
<dbReference type="AlphaFoldDB" id="A0A1V9ZCK3"/>
<gene>
    <name evidence="14" type="ORF">ACHHYP_00049</name>
</gene>
<keyword evidence="10" id="KW-0624">Polysaccharide degradation</keyword>
<dbReference type="PANTHER" id="PTHR16631">
    <property type="entry name" value="GLUCAN 1,3-BETA-GLUCOSIDASE"/>
    <property type="match status" value="1"/>
</dbReference>
<keyword evidence="8" id="KW-0119">Carbohydrate metabolism</keyword>
<organism evidence="14 15">
    <name type="scientific">Achlya hypogyna</name>
    <name type="common">Oomycete</name>
    <name type="synonym">Protoachlya hypogyna</name>
    <dbReference type="NCBI Taxonomy" id="1202772"/>
    <lineage>
        <taxon>Eukaryota</taxon>
        <taxon>Sar</taxon>
        <taxon>Stramenopiles</taxon>
        <taxon>Oomycota</taxon>
        <taxon>Saprolegniomycetes</taxon>
        <taxon>Saprolegniales</taxon>
        <taxon>Achlyaceae</taxon>
        <taxon>Achlya</taxon>
    </lineage>
</organism>
<name>A0A1V9ZCK3_ACHHY</name>
<proteinExistence type="predicted"/>
<feature type="non-terminal residue" evidence="14">
    <location>
        <position position="1"/>
    </location>
</feature>
<dbReference type="Proteomes" id="UP000243579">
    <property type="component" value="Unassembled WGS sequence"/>
</dbReference>
<keyword evidence="9" id="KW-0961">Cell wall biogenesis/degradation</keyword>
<evidence type="ECO:0000256" key="4">
    <source>
        <dbReference type="ARBA" id="ARBA00022475"/>
    </source>
</evidence>
<evidence type="ECO:0000313" key="14">
    <source>
        <dbReference type="EMBL" id="OQR95736.1"/>
    </source>
</evidence>
<dbReference type="InterPro" id="IPR017853">
    <property type="entry name" value="GH"/>
</dbReference>
<protein>
    <recommendedName>
        <fullName evidence="3">glucan endo-1,3-beta-D-glucosidase</fullName>
        <ecNumber evidence="3">3.2.1.39</ecNumber>
    </recommendedName>
    <alternativeName>
        <fullName evidence="13">Endo-1,3-beta-glucanase btgC</fullName>
    </alternativeName>
    <alternativeName>
        <fullName evidence="12">Laminarinase btgC</fullName>
    </alternativeName>
</protein>
<keyword evidence="7" id="KW-0325">Glycoprotein</keyword>
<evidence type="ECO:0000256" key="9">
    <source>
        <dbReference type="ARBA" id="ARBA00023316"/>
    </source>
</evidence>
<comment type="subcellular location">
    <subcellularLocation>
        <location evidence="2">Cell membrane</location>
    </subcellularLocation>
</comment>
<reference evidence="14 15" key="1">
    <citation type="journal article" date="2014" name="Genome Biol. Evol.">
        <title>The secreted proteins of Achlya hypogyna and Thraustotheca clavata identify the ancestral oomycete secretome and reveal gene acquisitions by horizontal gene transfer.</title>
        <authorList>
            <person name="Misner I."/>
            <person name="Blouin N."/>
            <person name="Leonard G."/>
            <person name="Richards T.A."/>
            <person name="Lane C.E."/>
        </authorList>
    </citation>
    <scope>NUCLEOTIDE SEQUENCE [LARGE SCALE GENOMIC DNA]</scope>
    <source>
        <strain evidence="14 15">ATCC 48635</strain>
    </source>
</reference>
<dbReference type="SUPFAM" id="SSF50370">
    <property type="entry name" value="Ricin B-like lectins"/>
    <property type="match status" value="1"/>
</dbReference>
<evidence type="ECO:0000256" key="11">
    <source>
        <dbReference type="ARBA" id="ARBA00037649"/>
    </source>
</evidence>
<evidence type="ECO:0000256" key="1">
    <source>
        <dbReference type="ARBA" id="ARBA00000382"/>
    </source>
</evidence>
<comment type="catalytic activity">
    <reaction evidence="1">
        <text>Hydrolysis of (1-&gt;3)-beta-D-glucosidic linkages in (1-&gt;3)-beta-D-glucans.</text>
        <dbReference type="EC" id="3.2.1.39"/>
    </reaction>
</comment>
<comment type="function">
    <text evidence="11">Glucanases play a role in cell expansion during growth, in cell-cell fusion during mating, and in spore release during sporulation. This enzyme may be involved in beta-glucan degradation. Active on laminarin and lichenan.</text>
</comment>
<dbReference type="InterPro" id="IPR035992">
    <property type="entry name" value="Ricin_B-like_lectins"/>
</dbReference>
<dbReference type="OrthoDB" id="77201at2759"/>
<evidence type="ECO:0000256" key="10">
    <source>
        <dbReference type="ARBA" id="ARBA00023326"/>
    </source>
</evidence>
<dbReference type="Gene3D" id="3.20.20.80">
    <property type="entry name" value="Glycosidases"/>
    <property type="match status" value="1"/>
</dbReference>
<dbReference type="STRING" id="1202772.A0A1V9ZCK3"/>
<evidence type="ECO:0000256" key="13">
    <source>
        <dbReference type="ARBA" id="ARBA00043078"/>
    </source>
</evidence>
<dbReference type="GO" id="GO:0005886">
    <property type="term" value="C:plasma membrane"/>
    <property type="evidence" value="ECO:0007669"/>
    <property type="project" value="UniProtKB-SubCell"/>
</dbReference>